<proteinExistence type="inferred from homology"/>
<dbReference type="SUPFAM" id="SSF53448">
    <property type="entry name" value="Nucleotide-diphospho-sugar transferases"/>
    <property type="match status" value="1"/>
</dbReference>
<reference evidence="12" key="1">
    <citation type="journal article" date="2014" name="Int. J. Syst. Evol. Microbiol.">
        <title>Complete genome sequence of Corynebacterium casei LMG S-19264T (=DSM 44701T), isolated from a smear-ripened cheese.</title>
        <authorList>
            <consortium name="US DOE Joint Genome Institute (JGI-PGF)"/>
            <person name="Walter F."/>
            <person name="Albersmeier A."/>
            <person name="Kalinowski J."/>
            <person name="Ruckert C."/>
        </authorList>
    </citation>
    <scope>NUCLEOTIDE SEQUENCE</scope>
    <source>
        <strain evidence="12">CGMCC 4.5737</strain>
    </source>
</reference>
<reference evidence="12" key="2">
    <citation type="submission" date="2020-09" db="EMBL/GenBank/DDBJ databases">
        <authorList>
            <person name="Sun Q."/>
            <person name="Zhou Y."/>
        </authorList>
    </citation>
    <scope>NUCLEOTIDE SEQUENCE</scope>
    <source>
        <strain evidence="12">CGMCC 4.5737</strain>
    </source>
</reference>
<keyword evidence="6 10" id="KW-1133">Transmembrane helix</keyword>
<evidence type="ECO:0000256" key="1">
    <source>
        <dbReference type="ARBA" id="ARBA00004651"/>
    </source>
</evidence>
<dbReference type="InterPro" id="IPR029044">
    <property type="entry name" value="Nucleotide-diphossugar_trans"/>
</dbReference>
<keyword evidence="7 10" id="KW-0472">Membrane</keyword>
<dbReference type="RefSeq" id="WP_189055954.1">
    <property type="nucleotide sequence ID" value="NZ_BMMK01000006.1"/>
</dbReference>
<evidence type="ECO:0000256" key="7">
    <source>
        <dbReference type="ARBA" id="ARBA00023136"/>
    </source>
</evidence>
<dbReference type="CDD" id="cd04187">
    <property type="entry name" value="DPM1_like_bac"/>
    <property type="match status" value="1"/>
</dbReference>
<dbReference type="InterPro" id="IPR050256">
    <property type="entry name" value="Glycosyltransferase_2"/>
</dbReference>
<dbReference type="EMBL" id="BMMK01000006">
    <property type="protein sequence ID" value="GGM47810.1"/>
    <property type="molecule type" value="Genomic_DNA"/>
</dbReference>
<keyword evidence="5 10" id="KW-0812">Transmembrane</keyword>
<dbReference type="InterPro" id="IPR001173">
    <property type="entry name" value="Glyco_trans_2-like"/>
</dbReference>
<feature type="transmembrane region" description="Helical" evidence="10">
    <location>
        <begin position="228"/>
        <end position="248"/>
    </location>
</feature>
<evidence type="ECO:0000256" key="10">
    <source>
        <dbReference type="SAM" id="Phobius"/>
    </source>
</evidence>
<comment type="similarity">
    <text evidence="8">Belongs to the glycosyltransferase 2 family. GtrB subfamily.</text>
</comment>
<evidence type="ECO:0000256" key="2">
    <source>
        <dbReference type="ARBA" id="ARBA00022475"/>
    </source>
</evidence>
<evidence type="ECO:0000313" key="13">
    <source>
        <dbReference type="Proteomes" id="UP000637578"/>
    </source>
</evidence>
<organism evidence="12 13">
    <name type="scientific">Longimycelium tulufanense</name>
    <dbReference type="NCBI Taxonomy" id="907463"/>
    <lineage>
        <taxon>Bacteria</taxon>
        <taxon>Bacillati</taxon>
        <taxon>Actinomycetota</taxon>
        <taxon>Actinomycetes</taxon>
        <taxon>Pseudonocardiales</taxon>
        <taxon>Pseudonocardiaceae</taxon>
        <taxon>Longimycelium</taxon>
    </lineage>
</organism>
<evidence type="ECO:0000259" key="11">
    <source>
        <dbReference type="Pfam" id="PF00535"/>
    </source>
</evidence>
<dbReference type="Pfam" id="PF00535">
    <property type="entry name" value="Glycos_transf_2"/>
    <property type="match status" value="1"/>
</dbReference>
<keyword evidence="13" id="KW-1185">Reference proteome</keyword>
<feature type="domain" description="Glycosyltransferase 2-like" evidence="11">
    <location>
        <begin position="4"/>
        <end position="166"/>
    </location>
</feature>
<protein>
    <submittedName>
        <fullName evidence="12">Glycosyl transferase</fullName>
    </submittedName>
</protein>
<evidence type="ECO:0000256" key="4">
    <source>
        <dbReference type="ARBA" id="ARBA00022679"/>
    </source>
</evidence>
<evidence type="ECO:0000313" key="12">
    <source>
        <dbReference type="EMBL" id="GGM47810.1"/>
    </source>
</evidence>
<dbReference type="GO" id="GO:0016757">
    <property type="term" value="F:glycosyltransferase activity"/>
    <property type="evidence" value="ECO:0007669"/>
    <property type="project" value="UniProtKB-KW"/>
</dbReference>
<evidence type="ECO:0000256" key="8">
    <source>
        <dbReference type="ARBA" id="ARBA00038152"/>
    </source>
</evidence>
<dbReference type="GO" id="GO:0005886">
    <property type="term" value="C:plasma membrane"/>
    <property type="evidence" value="ECO:0007669"/>
    <property type="project" value="UniProtKB-SubCell"/>
</dbReference>
<keyword evidence="2" id="KW-1003">Cell membrane</keyword>
<dbReference type="Gene3D" id="3.90.550.10">
    <property type="entry name" value="Spore Coat Polysaccharide Biosynthesis Protein SpsA, Chain A"/>
    <property type="match status" value="1"/>
</dbReference>
<feature type="region of interest" description="Disordered" evidence="9">
    <location>
        <begin position="330"/>
        <end position="368"/>
    </location>
</feature>
<dbReference type="Proteomes" id="UP000637578">
    <property type="component" value="Unassembled WGS sequence"/>
</dbReference>
<feature type="transmembrane region" description="Helical" evidence="10">
    <location>
        <begin position="260"/>
        <end position="285"/>
    </location>
</feature>
<dbReference type="PANTHER" id="PTHR48090">
    <property type="entry name" value="UNDECAPRENYL-PHOSPHATE 4-DEOXY-4-FORMAMIDO-L-ARABINOSE TRANSFERASE-RELATED"/>
    <property type="match status" value="1"/>
</dbReference>
<evidence type="ECO:0000256" key="5">
    <source>
        <dbReference type="ARBA" id="ARBA00022692"/>
    </source>
</evidence>
<dbReference type="AlphaFoldDB" id="A0A8J3FTA7"/>
<gene>
    <name evidence="12" type="ORF">GCM10012275_18590</name>
</gene>
<evidence type="ECO:0000256" key="3">
    <source>
        <dbReference type="ARBA" id="ARBA00022676"/>
    </source>
</evidence>
<sequence length="368" mass="40402">MRLSVVVPCFNEERGIERLHAALVAVLPDITEDFEVLLVDDGSRDGTLPAMRRVCVSDPRFRYIALSRNFGKEAAMLAGLTHATGDAVAIMDADLQHPPELLSQMIELLGSGYDQVIARRTRQGEAPVRRGLSRLYYRVINKVVDVELEDGVGDFRVLSRRAVRALLSLGEYNRFSKGLFSWIGFDTATVDYENVQREQGESKWTLRKLLNYGIDGVVSFNNKPLRAAIYLGGLVTLLSFAYAGWVVVDSLVSGVEVPGYATTMLGVAGLGGLQLLFLGVIGEYLGRIYYETKRRPHYLVKESSNGVDGPAAVLLGRKDDLVSRFEREFDSAPDVGGPQVVTRRPGTNLNWETSDGPGAPLLGEGSHP</sequence>
<dbReference type="PANTHER" id="PTHR48090:SF8">
    <property type="entry name" value="GLYCOSYLTRANSFERASE CSBB-RELATED"/>
    <property type="match status" value="1"/>
</dbReference>
<keyword evidence="4 12" id="KW-0808">Transferase</keyword>
<name>A0A8J3FTA7_9PSEU</name>
<comment type="subcellular location">
    <subcellularLocation>
        <location evidence="1">Cell membrane</location>
        <topology evidence="1">Multi-pass membrane protein</topology>
    </subcellularLocation>
</comment>
<evidence type="ECO:0000256" key="9">
    <source>
        <dbReference type="SAM" id="MobiDB-lite"/>
    </source>
</evidence>
<dbReference type="FunFam" id="3.90.550.10:FF:000079">
    <property type="entry name" value="Probable glycosyl transferase"/>
    <property type="match status" value="1"/>
</dbReference>
<accession>A0A8J3FTA7</accession>
<evidence type="ECO:0000256" key="6">
    <source>
        <dbReference type="ARBA" id="ARBA00022989"/>
    </source>
</evidence>
<comment type="caution">
    <text evidence="12">The sequence shown here is derived from an EMBL/GenBank/DDBJ whole genome shotgun (WGS) entry which is preliminary data.</text>
</comment>
<keyword evidence="3" id="KW-0328">Glycosyltransferase</keyword>